<gene>
    <name evidence="6" type="ORF">Gohar_008169</name>
</gene>
<name>A0A7J9GIS1_9ROSI</name>
<dbReference type="SMART" id="SM00249">
    <property type="entry name" value="PHD"/>
    <property type="match status" value="2"/>
</dbReference>
<dbReference type="InterPro" id="IPR001965">
    <property type="entry name" value="Znf_PHD"/>
</dbReference>
<dbReference type="PANTHER" id="PTHR32410:SF169">
    <property type="entry name" value="C1 DOMAIN FAMILY PROTEIN, PUTATIVE-RELATED"/>
    <property type="match status" value="1"/>
</dbReference>
<evidence type="ECO:0000256" key="4">
    <source>
        <dbReference type="ARBA" id="ARBA00022833"/>
    </source>
</evidence>
<dbReference type="SUPFAM" id="SSF57889">
    <property type="entry name" value="Cysteine-rich domain"/>
    <property type="match status" value="4"/>
</dbReference>
<evidence type="ECO:0000313" key="6">
    <source>
        <dbReference type="EMBL" id="MBA0797472.1"/>
    </source>
</evidence>
<evidence type="ECO:0000256" key="2">
    <source>
        <dbReference type="ARBA" id="ARBA00022737"/>
    </source>
</evidence>
<dbReference type="Proteomes" id="UP000593560">
    <property type="component" value="Unassembled WGS sequence"/>
</dbReference>
<keyword evidence="7" id="KW-1185">Reference proteome</keyword>
<dbReference type="OrthoDB" id="996722at2759"/>
<comment type="caution">
    <text evidence="6">The sequence shown here is derived from an EMBL/GenBank/DDBJ whole genome shotgun (WGS) entry which is preliminary data.</text>
</comment>
<evidence type="ECO:0000259" key="5">
    <source>
        <dbReference type="SMART" id="SM00249"/>
    </source>
</evidence>
<dbReference type="PANTHER" id="PTHR32410">
    <property type="entry name" value="CYSTEINE/HISTIDINE-RICH C1 DOMAIN FAMILY PROTEIN"/>
    <property type="match status" value="1"/>
</dbReference>
<dbReference type="AlphaFoldDB" id="A0A7J9GIS1"/>
<evidence type="ECO:0000256" key="3">
    <source>
        <dbReference type="ARBA" id="ARBA00022771"/>
    </source>
</evidence>
<evidence type="ECO:0000256" key="1">
    <source>
        <dbReference type="ARBA" id="ARBA00022723"/>
    </source>
</evidence>
<dbReference type="InterPro" id="IPR004146">
    <property type="entry name" value="DC1"/>
</dbReference>
<dbReference type="Pfam" id="PF03107">
    <property type="entry name" value="C1_2"/>
    <property type="match status" value="2"/>
</dbReference>
<feature type="domain" description="Zinc finger PHD-type" evidence="5">
    <location>
        <begin position="78"/>
        <end position="136"/>
    </location>
</feature>
<evidence type="ECO:0000313" key="7">
    <source>
        <dbReference type="Proteomes" id="UP000593560"/>
    </source>
</evidence>
<dbReference type="GO" id="GO:0008270">
    <property type="term" value="F:zinc ion binding"/>
    <property type="evidence" value="ECO:0007669"/>
    <property type="project" value="UniProtKB-KW"/>
</dbReference>
<dbReference type="InterPro" id="IPR046349">
    <property type="entry name" value="C1-like_sf"/>
</dbReference>
<dbReference type="InterPro" id="IPR053192">
    <property type="entry name" value="Vacuole_Formation_Reg"/>
</dbReference>
<feature type="non-terminal residue" evidence="6">
    <location>
        <position position="1"/>
    </location>
</feature>
<organism evidence="6 7">
    <name type="scientific">Gossypium harknessii</name>
    <dbReference type="NCBI Taxonomy" id="34285"/>
    <lineage>
        <taxon>Eukaryota</taxon>
        <taxon>Viridiplantae</taxon>
        <taxon>Streptophyta</taxon>
        <taxon>Embryophyta</taxon>
        <taxon>Tracheophyta</taxon>
        <taxon>Spermatophyta</taxon>
        <taxon>Magnoliopsida</taxon>
        <taxon>eudicotyledons</taxon>
        <taxon>Gunneridae</taxon>
        <taxon>Pentapetalae</taxon>
        <taxon>rosids</taxon>
        <taxon>malvids</taxon>
        <taxon>Malvales</taxon>
        <taxon>Malvaceae</taxon>
        <taxon>Malvoideae</taxon>
        <taxon>Gossypium</taxon>
    </lineage>
</organism>
<reference evidence="6 7" key="1">
    <citation type="journal article" date="2019" name="Genome Biol. Evol.">
        <title>Insights into the evolution of the New World diploid cottons (Gossypium, subgenus Houzingenia) based on genome sequencing.</title>
        <authorList>
            <person name="Grover C.E."/>
            <person name="Arick M.A. 2nd"/>
            <person name="Thrash A."/>
            <person name="Conover J.L."/>
            <person name="Sanders W.S."/>
            <person name="Peterson D.G."/>
            <person name="Frelichowski J.E."/>
            <person name="Scheffler J.A."/>
            <person name="Scheffler B.E."/>
            <person name="Wendel J.F."/>
        </authorList>
    </citation>
    <scope>NUCLEOTIDE SEQUENCE [LARGE SCALE GENOMIC DNA]</scope>
    <source>
        <strain evidence="6">0</strain>
        <tissue evidence="6">Leaf</tissue>
    </source>
</reference>
<keyword evidence="2" id="KW-0677">Repeat</keyword>
<protein>
    <recommendedName>
        <fullName evidence="5">Zinc finger PHD-type domain-containing protein</fullName>
    </recommendedName>
</protein>
<feature type="domain" description="Zinc finger PHD-type" evidence="5">
    <location>
        <begin position="187"/>
        <end position="299"/>
    </location>
</feature>
<keyword evidence="3" id="KW-0863">Zinc-finger</keyword>
<dbReference type="EMBL" id="JABFAD010000005">
    <property type="protein sequence ID" value="MBA0797472.1"/>
    <property type="molecule type" value="Genomic_DNA"/>
</dbReference>
<sequence>LEHVPLQDPLISTENGDEELEDVSKCFGCREPLAKYTHFSPDCGFNLHEKCAKLPFKLNHMLHREHPLVLQFNSERLSCKICLVTRRRGVVYGCSPCKIAIHIECVSPSPIIEDKSHRHPFTLFPRRLPFICDACGVEGNYAAYICCTCNIIVHKECTSLPCIIISKWHDHRIYHKYFLPQDFRNSDCDVCHDEVNPELGCYCCSHCNITFHARCVTEDKYSYSIPSREDEDEISSESSITVLEWNDAKEATKIKHFKHMHNQMLSASVGGMKRVWHYTHCKQPLILISDKVFHCEMCFHISNAFAYECSECKSRTCLRCVIALTPGARTCLKHEHPLRFYRQCFSLPITAQHKCDEHILSLTDHDDNDDNSYSENHYCDICEESRDPNHWLYHCATCDTSAYDGCVLGEYPFLKLKSIYEEKDHPHPLTIVKKYYYPDCDKCEDLALECSKSECKYIVHWNCAALSFPQCWVLLFGGSDSEEGEMVEPENYGHQHPLLLLLNEEQLIDNQRGVADCSMCGEKVSAPCFSCAENCGFYLHKICADAPLKLNDPFHRDHPLDLMHHSLLIKNPAY</sequence>
<keyword evidence="4" id="KW-0862">Zinc</keyword>
<proteinExistence type="predicted"/>
<accession>A0A7J9GIS1</accession>
<keyword evidence="1" id="KW-0479">Metal-binding</keyword>